<dbReference type="SMART" id="SM00530">
    <property type="entry name" value="HTH_XRE"/>
    <property type="match status" value="1"/>
</dbReference>
<organism evidence="3 4">
    <name type="scientific">Clostridium malenominatum</name>
    <dbReference type="NCBI Taxonomy" id="1539"/>
    <lineage>
        <taxon>Bacteria</taxon>
        <taxon>Bacillati</taxon>
        <taxon>Bacillota</taxon>
        <taxon>Clostridia</taxon>
        <taxon>Eubacteriales</taxon>
        <taxon>Clostridiaceae</taxon>
        <taxon>Clostridium</taxon>
    </lineage>
</organism>
<keyword evidence="1" id="KW-0238">DNA-binding</keyword>
<dbReference type="PROSITE" id="PS50943">
    <property type="entry name" value="HTH_CROC1"/>
    <property type="match status" value="1"/>
</dbReference>
<gene>
    <name evidence="3" type="ORF">GCM10008905_06400</name>
</gene>
<dbReference type="InterPro" id="IPR010982">
    <property type="entry name" value="Lambda_DNA-bd_dom_sf"/>
</dbReference>
<keyword evidence="4" id="KW-1185">Reference proteome</keyword>
<comment type="caution">
    <text evidence="3">The sequence shown here is derived from an EMBL/GenBank/DDBJ whole genome shotgun (WGS) entry which is preliminary data.</text>
</comment>
<reference evidence="4" key="1">
    <citation type="journal article" date="2019" name="Int. J. Syst. Evol. Microbiol.">
        <title>The Global Catalogue of Microorganisms (GCM) 10K type strain sequencing project: providing services to taxonomists for standard genome sequencing and annotation.</title>
        <authorList>
            <consortium name="The Broad Institute Genomics Platform"/>
            <consortium name="The Broad Institute Genome Sequencing Center for Infectious Disease"/>
            <person name="Wu L."/>
            <person name="Ma J."/>
        </authorList>
    </citation>
    <scope>NUCLEOTIDE SEQUENCE [LARGE SCALE GENOMIC DNA]</scope>
    <source>
        <strain evidence="4">JCM 1405</strain>
    </source>
</reference>
<sequence>MDKINLGSKIKQHRNKCGLTQKQLAKKLNLSLQSIVKYERGDREPSFANLNSLSKAFGIELSELLSQDNDKISLPLPEYKLSDVNEVEEFFKSVLSNCPLEDFKYLTKKNIEDMITTFTQIYKMNVYEGFLKK</sequence>
<feature type="domain" description="HTH cro/C1-type" evidence="2">
    <location>
        <begin position="10"/>
        <end position="64"/>
    </location>
</feature>
<dbReference type="Proteomes" id="UP001500339">
    <property type="component" value="Unassembled WGS sequence"/>
</dbReference>
<dbReference type="SUPFAM" id="SSF47413">
    <property type="entry name" value="lambda repressor-like DNA-binding domains"/>
    <property type="match status" value="1"/>
</dbReference>
<proteinExistence type="predicted"/>
<dbReference type="Pfam" id="PF01381">
    <property type="entry name" value="HTH_3"/>
    <property type="match status" value="1"/>
</dbReference>
<dbReference type="Gene3D" id="1.10.260.40">
    <property type="entry name" value="lambda repressor-like DNA-binding domains"/>
    <property type="match status" value="1"/>
</dbReference>
<accession>A0ABP3TVU0</accession>
<evidence type="ECO:0000313" key="3">
    <source>
        <dbReference type="EMBL" id="GAA0718977.1"/>
    </source>
</evidence>
<name>A0ABP3TVU0_9CLOT</name>
<dbReference type="PANTHER" id="PTHR46558">
    <property type="entry name" value="TRACRIPTIONAL REGULATORY PROTEIN-RELATED-RELATED"/>
    <property type="match status" value="1"/>
</dbReference>
<dbReference type="InterPro" id="IPR001387">
    <property type="entry name" value="Cro/C1-type_HTH"/>
</dbReference>
<dbReference type="CDD" id="cd00093">
    <property type="entry name" value="HTH_XRE"/>
    <property type="match status" value="1"/>
</dbReference>
<evidence type="ECO:0000256" key="1">
    <source>
        <dbReference type="ARBA" id="ARBA00023125"/>
    </source>
</evidence>
<dbReference type="EMBL" id="BAAACF010000001">
    <property type="protein sequence ID" value="GAA0718977.1"/>
    <property type="molecule type" value="Genomic_DNA"/>
</dbReference>
<protein>
    <recommendedName>
        <fullName evidence="2">HTH cro/C1-type domain-containing protein</fullName>
    </recommendedName>
</protein>
<evidence type="ECO:0000259" key="2">
    <source>
        <dbReference type="PROSITE" id="PS50943"/>
    </source>
</evidence>
<dbReference type="RefSeq" id="WP_343766555.1">
    <property type="nucleotide sequence ID" value="NZ_BAAACF010000001.1"/>
</dbReference>
<dbReference type="PANTHER" id="PTHR46558:SF4">
    <property type="entry name" value="DNA-BIDING PHAGE PROTEIN"/>
    <property type="match status" value="1"/>
</dbReference>
<evidence type="ECO:0000313" key="4">
    <source>
        <dbReference type="Proteomes" id="UP001500339"/>
    </source>
</evidence>